<evidence type="ECO:0000256" key="3">
    <source>
        <dbReference type="ARBA" id="ARBA00023004"/>
    </source>
</evidence>
<dbReference type="Proteomes" id="UP001226762">
    <property type="component" value="Unassembled WGS sequence"/>
</dbReference>
<evidence type="ECO:0000256" key="2">
    <source>
        <dbReference type="ARBA" id="ARBA00022723"/>
    </source>
</evidence>
<evidence type="ECO:0000256" key="4">
    <source>
        <dbReference type="PROSITE-ProRule" id="PRU00433"/>
    </source>
</evidence>
<reference evidence="6" key="1">
    <citation type="submission" date="2022-07" db="EMBL/GenBank/DDBJ databases">
        <authorList>
            <person name="Otstavnykh N."/>
            <person name="Isaeva M."/>
            <person name="Bystritskaya E."/>
        </authorList>
    </citation>
    <scope>NUCLEOTIDE SEQUENCE</scope>
    <source>
        <strain evidence="6">KCTC 52189</strain>
    </source>
</reference>
<dbReference type="Pfam" id="PF00034">
    <property type="entry name" value="Cytochrom_C"/>
    <property type="match status" value="1"/>
</dbReference>
<dbReference type="GO" id="GO:0020037">
    <property type="term" value="F:heme binding"/>
    <property type="evidence" value="ECO:0007669"/>
    <property type="project" value="InterPro"/>
</dbReference>
<dbReference type="InterPro" id="IPR036909">
    <property type="entry name" value="Cyt_c-like_dom_sf"/>
</dbReference>
<keyword evidence="7" id="KW-1185">Reference proteome</keyword>
<gene>
    <name evidence="6" type="ORF">NO357_00075</name>
</gene>
<dbReference type="SUPFAM" id="SSF46626">
    <property type="entry name" value="Cytochrome c"/>
    <property type="match status" value="1"/>
</dbReference>
<keyword evidence="2 4" id="KW-0479">Metal-binding</keyword>
<name>A0AAE4B4P5_9RHOB</name>
<evidence type="ECO:0000313" key="7">
    <source>
        <dbReference type="Proteomes" id="UP001226762"/>
    </source>
</evidence>
<comment type="caution">
    <text evidence="6">The sequence shown here is derived from an EMBL/GenBank/DDBJ whole genome shotgun (WGS) entry which is preliminary data.</text>
</comment>
<dbReference type="AlphaFoldDB" id="A0AAE4B4P5"/>
<keyword evidence="1 4" id="KW-0349">Heme</keyword>
<dbReference type="InterPro" id="IPR009056">
    <property type="entry name" value="Cyt_c-like_dom"/>
</dbReference>
<evidence type="ECO:0000259" key="5">
    <source>
        <dbReference type="PROSITE" id="PS51007"/>
    </source>
</evidence>
<evidence type="ECO:0000256" key="1">
    <source>
        <dbReference type="ARBA" id="ARBA00022617"/>
    </source>
</evidence>
<dbReference type="Gene3D" id="1.10.760.10">
    <property type="entry name" value="Cytochrome c-like domain"/>
    <property type="match status" value="1"/>
</dbReference>
<proteinExistence type="predicted"/>
<dbReference type="EMBL" id="JANHAX010000001">
    <property type="protein sequence ID" value="MDQ2088296.1"/>
    <property type="molecule type" value="Genomic_DNA"/>
</dbReference>
<reference evidence="6" key="2">
    <citation type="submission" date="2023-02" db="EMBL/GenBank/DDBJ databases">
        <title>'Rhodoalgimonas zhirmunskyi' gen. nov., isolated from a red alga.</title>
        <authorList>
            <person name="Nedashkovskaya O.I."/>
            <person name="Otstavnykh N.Y."/>
            <person name="Bystritskaya E.P."/>
            <person name="Balabanova L.A."/>
            <person name="Isaeva M.P."/>
        </authorList>
    </citation>
    <scope>NUCLEOTIDE SEQUENCE</scope>
    <source>
        <strain evidence="6">KCTC 52189</strain>
    </source>
</reference>
<protein>
    <submittedName>
        <fullName evidence="6">Cytochrome c</fullName>
    </submittedName>
</protein>
<dbReference type="GO" id="GO:0009055">
    <property type="term" value="F:electron transfer activity"/>
    <property type="evidence" value="ECO:0007669"/>
    <property type="project" value="InterPro"/>
</dbReference>
<dbReference type="RefSeq" id="WP_306733569.1">
    <property type="nucleotide sequence ID" value="NZ_JANHAX010000001.1"/>
</dbReference>
<dbReference type="GO" id="GO:0046872">
    <property type="term" value="F:metal ion binding"/>
    <property type="evidence" value="ECO:0007669"/>
    <property type="project" value="UniProtKB-KW"/>
</dbReference>
<evidence type="ECO:0000313" key="6">
    <source>
        <dbReference type="EMBL" id="MDQ2088296.1"/>
    </source>
</evidence>
<keyword evidence="3 4" id="KW-0408">Iron</keyword>
<feature type="domain" description="Cytochrome c" evidence="5">
    <location>
        <begin position="28"/>
        <end position="139"/>
    </location>
</feature>
<dbReference type="PROSITE" id="PS51007">
    <property type="entry name" value="CYTC"/>
    <property type="match status" value="1"/>
</dbReference>
<accession>A0AAE4B4P5</accession>
<organism evidence="6 7">
    <name type="scientific">Marimonas arenosa</name>
    <dbReference type="NCBI Taxonomy" id="1795305"/>
    <lineage>
        <taxon>Bacteria</taxon>
        <taxon>Pseudomonadati</taxon>
        <taxon>Pseudomonadota</taxon>
        <taxon>Alphaproteobacteria</taxon>
        <taxon>Rhodobacterales</taxon>
        <taxon>Paracoccaceae</taxon>
        <taxon>Marimonas</taxon>
    </lineage>
</organism>
<sequence>MKFRFFEFALAAVVAGSQLTPAVAEPVDPVATGKQIYEERCLICHGANGKGDGAVGEMFETRPGDLTTLQPEGQFFPYMDVLAKIDGREVVMGHGTEMPIWGEAFMVDALEDRGVNPKDAAAIVNARLASLLFYLATLQGQ</sequence>